<organism evidence="1 2">
    <name type="scientific">Mucilaginibacter rigui</name>
    <dbReference type="NCBI Taxonomy" id="534635"/>
    <lineage>
        <taxon>Bacteria</taxon>
        <taxon>Pseudomonadati</taxon>
        <taxon>Bacteroidota</taxon>
        <taxon>Sphingobacteriia</taxon>
        <taxon>Sphingobacteriales</taxon>
        <taxon>Sphingobacteriaceae</taxon>
        <taxon>Mucilaginibacter</taxon>
    </lineage>
</organism>
<proteinExistence type="predicted"/>
<accession>A0ABR7X953</accession>
<evidence type="ECO:0000313" key="2">
    <source>
        <dbReference type="Proteomes" id="UP000618754"/>
    </source>
</evidence>
<protein>
    <submittedName>
        <fullName evidence="1">Uncharacterized protein</fullName>
    </submittedName>
</protein>
<dbReference type="RefSeq" id="WP_191176912.1">
    <property type="nucleotide sequence ID" value="NZ_JACWMW010000004.1"/>
</dbReference>
<name>A0ABR7X953_9SPHI</name>
<reference evidence="1 2" key="1">
    <citation type="submission" date="2020-09" db="EMBL/GenBank/DDBJ databases">
        <title>Novel species of Mucilaginibacter isolated from a glacier on the Tibetan Plateau.</title>
        <authorList>
            <person name="Liu Q."/>
            <person name="Xin Y.-H."/>
        </authorList>
    </citation>
    <scope>NUCLEOTIDE SEQUENCE [LARGE SCALE GENOMIC DNA]</scope>
    <source>
        <strain evidence="1 2">CGMCC 1.13878</strain>
    </source>
</reference>
<keyword evidence="2" id="KW-1185">Reference proteome</keyword>
<dbReference type="EMBL" id="JACWMW010000004">
    <property type="protein sequence ID" value="MBD1387061.1"/>
    <property type="molecule type" value="Genomic_DNA"/>
</dbReference>
<dbReference type="Proteomes" id="UP000618754">
    <property type="component" value="Unassembled WGS sequence"/>
</dbReference>
<gene>
    <name evidence="1" type="ORF">IDJ75_17375</name>
</gene>
<comment type="caution">
    <text evidence="1">The sequence shown here is derived from an EMBL/GenBank/DDBJ whole genome shotgun (WGS) entry which is preliminary data.</text>
</comment>
<evidence type="ECO:0000313" key="1">
    <source>
        <dbReference type="EMBL" id="MBD1387061.1"/>
    </source>
</evidence>
<sequence>MLHLDLIEMSDSIPVKVRSLSCKLSELCNNCQHVTRELFRAQAIDAQLFANTSTY</sequence>